<organism evidence="1 2">
    <name type="scientific">Neofusicoccum parvum</name>
    <dbReference type="NCBI Taxonomy" id="310453"/>
    <lineage>
        <taxon>Eukaryota</taxon>
        <taxon>Fungi</taxon>
        <taxon>Dikarya</taxon>
        <taxon>Ascomycota</taxon>
        <taxon>Pezizomycotina</taxon>
        <taxon>Dothideomycetes</taxon>
        <taxon>Dothideomycetes incertae sedis</taxon>
        <taxon>Botryosphaeriales</taxon>
        <taxon>Botryosphaeriaceae</taxon>
        <taxon>Neofusicoccum</taxon>
    </lineage>
</organism>
<reference evidence="1" key="1">
    <citation type="submission" date="2024-09" db="EMBL/GenBank/DDBJ databases">
        <title>Draft Genome Sequences of Neofusicoccum parvum.</title>
        <authorList>
            <person name="Ashida A."/>
            <person name="Camagna M."/>
            <person name="Tanaka A."/>
            <person name="Takemoto D."/>
        </authorList>
    </citation>
    <scope>NUCLEOTIDE SEQUENCE</scope>
    <source>
        <strain evidence="1">PPO83</strain>
    </source>
</reference>
<protein>
    <submittedName>
        <fullName evidence="1">Cellobiose dehydrogenase</fullName>
    </submittedName>
</protein>
<accession>A0ACB5RZF2</accession>
<proteinExistence type="predicted"/>
<sequence length="585" mass="63337">MRVSSASSTVPLLLALFFPAYTTGAPDCTGSDPVAADTYDYIIVGSGAAGIPLADRLSEAGKTVLLIERGPPSSGRWLPEEELRNDHLPFDNWRPDWLKGTNLTRFDVPGLLQRIWRDSANITCDDLEDQIAGCVLGGGMAINSAYWWRPPDIDWDYNFPDGWKSQDMAPAVSRAFERMPWTDHPSTDGIDYRPEGYNLISTTLAAAGWKNVTANATPNEKTKTFSRANFFYAGGERAGTLATYLVTASQRPNFHLWTNTMARRVTRSGPRITGVEVESRGAGGRCGTVAGRRVVLAGGYYSTPKLLFRSGIGPRDQLRVVQAAEPDLVDEAQWLALPVGRGLADHTVTDLQLTHDSIVQYDFQAAWSDPVPADAARYLANRTGILTTSAPNMGPIAWDVVAARQIQYTARSTGNTTRSMTVSQFLGRGLTSRGAVTIAPDLRMRISTLPYLRTEEDKEAVVRGLEAVVEALRAAGDGIRFTAPAEGVSVREYVDSYPVTSDGRRGLHFMGTAKMGTDSGLEPGGMSVVDIDTRVYGTENLFVVDASIMPGMVTGNPSGAIVAVAEKAAERILASETYLAKEKGL</sequence>
<dbReference type="EMBL" id="BSXG01000020">
    <property type="protein sequence ID" value="GME25516.1"/>
    <property type="molecule type" value="Genomic_DNA"/>
</dbReference>
<dbReference type="Proteomes" id="UP001165186">
    <property type="component" value="Unassembled WGS sequence"/>
</dbReference>
<evidence type="ECO:0000313" key="2">
    <source>
        <dbReference type="Proteomes" id="UP001165186"/>
    </source>
</evidence>
<evidence type="ECO:0000313" key="1">
    <source>
        <dbReference type="EMBL" id="GME25516.1"/>
    </source>
</evidence>
<gene>
    <name evidence="1" type="primary">g11359</name>
    <name evidence="1" type="ORF">NpPPO83_00011359</name>
</gene>
<keyword evidence="2" id="KW-1185">Reference proteome</keyword>
<comment type="caution">
    <text evidence="1">The sequence shown here is derived from an EMBL/GenBank/DDBJ whole genome shotgun (WGS) entry which is preliminary data.</text>
</comment>
<name>A0ACB5RZF2_9PEZI</name>